<feature type="compositionally biased region" description="Pro residues" evidence="1">
    <location>
        <begin position="371"/>
        <end position="381"/>
    </location>
</feature>
<feature type="region of interest" description="Disordered" evidence="1">
    <location>
        <begin position="364"/>
        <end position="388"/>
    </location>
</feature>
<protein>
    <recommendedName>
        <fullName evidence="4">F-box domain-containing protein</fullName>
    </recommendedName>
</protein>
<reference evidence="3" key="2">
    <citation type="submission" date="2013-12" db="EMBL/GenBank/DDBJ databases">
        <title>Evolution of pathogenesis and genome organization in the Tremellales.</title>
        <authorList>
            <person name="Cuomo C."/>
            <person name="Litvintseva A."/>
            <person name="Heitman J."/>
            <person name="Chen Y."/>
            <person name="Sun S."/>
            <person name="Springer D."/>
            <person name="Dromer F."/>
            <person name="Young S."/>
            <person name="Zeng Q."/>
            <person name="Chapman S."/>
            <person name="Gujja S."/>
            <person name="Saif S."/>
            <person name="Birren B."/>
        </authorList>
    </citation>
    <scope>NUCLEOTIDE SEQUENCE [LARGE SCALE GENOMIC DNA]</scope>
    <source>
        <strain evidence="3">BCC8398</strain>
    </source>
</reference>
<evidence type="ECO:0000313" key="3">
    <source>
        <dbReference type="Proteomes" id="UP000092666"/>
    </source>
</evidence>
<reference evidence="2 3" key="1">
    <citation type="submission" date="2013-07" db="EMBL/GenBank/DDBJ databases">
        <title>The Genome Sequence of Cryptococcus heveanensis BCC8398.</title>
        <authorList>
            <consortium name="The Broad Institute Genome Sequencing Platform"/>
            <person name="Cuomo C."/>
            <person name="Litvintseva A."/>
            <person name="Chen Y."/>
            <person name="Heitman J."/>
            <person name="Sun S."/>
            <person name="Springer D."/>
            <person name="Dromer F."/>
            <person name="Young S.K."/>
            <person name="Zeng Q."/>
            <person name="Gargeya S."/>
            <person name="Fitzgerald M."/>
            <person name="Abouelleil A."/>
            <person name="Alvarado L."/>
            <person name="Berlin A.M."/>
            <person name="Chapman S.B."/>
            <person name="Dewar J."/>
            <person name="Goldberg J."/>
            <person name="Griggs A."/>
            <person name="Gujja S."/>
            <person name="Hansen M."/>
            <person name="Howarth C."/>
            <person name="Imamovic A."/>
            <person name="Larimer J."/>
            <person name="McCowan C."/>
            <person name="Murphy C."/>
            <person name="Pearson M."/>
            <person name="Priest M."/>
            <person name="Roberts A."/>
            <person name="Saif S."/>
            <person name="Shea T."/>
            <person name="Sykes S."/>
            <person name="Wortman J."/>
            <person name="Nusbaum C."/>
            <person name="Birren B."/>
        </authorList>
    </citation>
    <scope>NUCLEOTIDE SEQUENCE [LARGE SCALE GENOMIC DNA]</scope>
    <source>
        <strain evidence="2 3">BCC8398</strain>
    </source>
</reference>
<evidence type="ECO:0000256" key="1">
    <source>
        <dbReference type="SAM" id="MobiDB-lite"/>
    </source>
</evidence>
<accession>A0A1B9H3C9</accession>
<dbReference type="Proteomes" id="UP000092666">
    <property type="component" value="Unassembled WGS sequence"/>
</dbReference>
<name>A0A1B9H3C9_9TREE</name>
<evidence type="ECO:0000313" key="2">
    <source>
        <dbReference type="EMBL" id="OCF37769.1"/>
    </source>
</evidence>
<proteinExistence type="predicted"/>
<organism evidence="2 3">
    <name type="scientific">Kwoniella heveanensis BCC8398</name>
    <dbReference type="NCBI Taxonomy" id="1296120"/>
    <lineage>
        <taxon>Eukaryota</taxon>
        <taxon>Fungi</taxon>
        <taxon>Dikarya</taxon>
        <taxon>Basidiomycota</taxon>
        <taxon>Agaricomycotina</taxon>
        <taxon>Tremellomycetes</taxon>
        <taxon>Tremellales</taxon>
        <taxon>Cryptococcaceae</taxon>
        <taxon>Kwoniella</taxon>
    </lineage>
</organism>
<dbReference type="EMBL" id="KV700122">
    <property type="protein sequence ID" value="OCF37769.1"/>
    <property type="molecule type" value="Genomic_DNA"/>
</dbReference>
<keyword evidence="3" id="KW-1185">Reference proteome</keyword>
<feature type="region of interest" description="Disordered" evidence="1">
    <location>
        <begin position="105"/>
        <end position="162"/>
    </location>
</feature>
<dbReference type="OrthoDB" id="2017782at2759"/>
<dbReference type="AlphaFoldDB" id="A0A1B9H3C9"/>
<evidence type="ECO:0008006" key="4">
    <source>
        <dbReference type="Google" id="ProtNLM"/>
    </source>
</evidence>
<sequence>MLDQIPPEIISQIAFHLVISPSPSSSSSSSFSFHSSSPLHAPGSIPPQNLLLTSRSIHDAIAPANNPRLYGRLFRALFDTDAAERRMRLVPSSVVVTLPTAEAVGLPDGGADEVEDKLMTSPPSTSAETEAPSRYQSTPPKPTKRSRKKSRPEDQSQIRAQDFTNELRRRIEVLSRLKDMIARRDVSELRDDDLWTVYFMLIENDGKNAEYLIGPKAVAHLPTFLDLYHEQHLLTAAVEPGYPAETVGRSLAMWIAWLVGGAGPADETPEQREERMFVLRPYVFAAQQYQLYFAPWVLPDLPLQAPIEESDSSNPFIADLSPKSRLITVRHYGRDLEICPPFLAHAAILRFFYRRPGDDLDDEIMDGLLPSRPPTRPPTRPASPSSTQHFLLSNSAIHDRDYQRLRRCYDPSITKGLRPPAWRGSWDGCWEGTFSFFDFDAFREMLAGHARALYEGPYGEQAQVWRLKETYSGLPLSGPMVNAGFPPSEPPNTYANLASAAAEAETLAETIKQQIDAIEGYEIVPEDELDEMLSLEDGGEEAGLEMLLTGTGHSAWGKFILKGRVRGWDGMASLVKEYAPDSRGKWIYRGYVLAGDIFVGRWRDTYTPETFVGYEGTFILNRR</sequence>
<gene>
    <name evidence="2" type="ORF">I316_00896</name>
</gene>